<sequence>MPADVGPDDVRDCRNAEIDCGRFVCDPSTGRCVGCTKDSQCDANQVCDEGQCSCPDGFHLCGDTCVDDTSPQTCGTRCEPCPDGEQEGVEATCEAGGVCGLRCVAGDCAFCEKDADCSNHSNGSVCHEGQCVECTVEDRAACGSNSCNPATNTCTETPVASRGDCDSCAADSECREPQSRCVPMNFSGNELPDGYCLPLKFDTCQSPYPVTVTRRTLSGAPPEVYCAPNEQNTTCEALADRGIACTENAHCGLRGYADGLCKLDECTFACDTNEDCFVGESCCGLYCCDPN</sequence>
<dbReference type="Proteomes" id="UP000315995">
    <property type="component" value="Chromosome"/>
</dbReference>
<proteinExistence type="predicted"/>
<gene>
    <name evidence="1" type="ORF">FIV42_01130</name>
</gene>
<protein>
    <submittedName>
        <fullName evidence="1">Uncharacterized protein</fullName>
    </submittedName>
</protein>
<name>A0A4Y6PM40_PERCE</name>
<evidence type="ECO:0000313" key="2">
    <source>
        <dbReference type="Proteomes" id="UP000315995"/>
    </source>
</evidence>
<accession>A0A5B8XZL3</accession>
<accession>A0A4Y6PM40</accession>
<dbReference type="OrthoDB" id="5492401at2"/>
<evidence type="ECO:0000313" key="1">
    <source>
        <dbReference type="EMBL" id="QDG49386.1"/>
    </source>
</evidence>
<dbReference type="EMBL" id="CP041186">
    <property type="protein sequence ID" value="QDG49386.1"/>
    <property type="molecule type" value="Genomic_DNA"/>
</dbReference>
<reference evidence="1 2" key="1">
    <citation type="submission" date="2019-06" db="EMBL/GenBank/DDBJ databases">
        <title>Persicimonas caeni gen. nov., sp. nov., a predatory bacterium isolated from solar saltern.</title>
        <authorList>
            <person name="Wang S."/>
        </authorList>
    </citation>
    <scope>NUCLEOTIDE SEQUENCE [LARGE SCALE GENOMIC DNA]</scope>
    <source>
        <strain evidence="1 2">YN101</strain>
    </source>
</reference>
<dbReference type="RefSeq" id="WP_141195884.1">
    <property type="nucleotide sequence ID" value="NZ_CP041186.1"/>
</dbReference>
<organism evidence="1 2">
    <name type="scientific">Persicimonas caeni</name>
    <dbReference type="NCBI Taxonomy" id="2292766"/>
    <lineage>
        <taxon>Bacteria</taxon>
        <taxon>Deltaproteobacteria</taxon>
        <taxon>Bradymonadales</taxon>
        <taxon>Bradymonadaceae</taxon>
        <taxon>Persicimonas</taxon>
    </lineage>
</organism>
<dbReference type="AlphaFoldDB" id="A0A4Y6PM40"/>
<keyword evidence="2" id="KW-1185">Reference proteome</keyword>